<dbReference type="AlphaFoldDB" id="A0A507DNR2"/>
<gene>
    <name evidence="4" type="ORF">SeMB42_g00824</name>
</gene>
<evidence type="ECO:0000259" key="3">
    <source>
        <dbReference type="Pfam" id="PF07814"/>
    </source>
</evidence>
<feature type="region of interest" description="Disordered" evidence="2">
    <location>
        <begin position="388"/>
        <end position="487"/>
    </location>
</feature>
<feature type="compositionally biased region" description="Polar residues" evidence="2">
    <location>
        <begin position="414"/>
        <end position="444"/>
    </location>
</feature>
<dbReference type="InterPro" id="IPR011989">
    <property type="entry name" value="ARM-like"/>
</dbReference>
<dbReference type="Pfam" id="PF07814">
    <property type="entry name" value="WAPL"/>
    <property type="match status" value="1"/>
</dbReference>
<dbReference type="PANTHER" id="PTHR22100:SF13">
    <property type="entry name" value="WINGS APART-LIKE PROTEIN HOMOLOG"/>
    <property type="match status" value="1"/>
</dbReference>
<keyword evidence="5" id="KW-1185">Reference proteome</keyword>
<comment type="caution">
    <text evidence="4">The sequence shown here is derived from an EMBL/GenBank/DDBJ whole genome shotgun (WGS) entry which is preliminary data.</text>
</comment>
<dbReference type="InterPro" id="IPR016024">
    <property type="entry name" value="ARM-type_fold"/>
</dbReference>
<feature type="compositionally biased region" description="Polar residues" evidence="2">
    <location>
        <begin position="130"/>
        <end position="143"/>
    </location>
</feature>
<accession>A0A507DNR2</accession>
<dbReference type="STRING" id="286115.A0A507DNR2"/>
<protein>
    <recommendedName>
        <fullName evidence="3">Wings apart-like protein C-terminal domain-containing protein</fullName>
    </recommendedName>
</protein>
<name>A0A507DNR2_9FUNG</name>
<feature type="region of interest" description="Disordered" evidence="2">
    <location>
        <begin position="1"/>
        <end position="44"/>
    </location>
</feature>
<dbReference type="Gene3D" id="1.25.10.10">
    <property type="entry name" value="Leucine-rich Repeat Variant"/>
    <property type="match status" value="1"/>
</dbReference>
<feature type="region of interest" description="Disordered" evidence="2">
    <location>
        <begin position="84"/>
        <end position="155"/>
    </location>
</feature>
<feature type="domain" description="Wings apart-like protein C-terminal" evidence="3">
    <location>
        <begin position="539"/>
        <end position="900"/>
    </location>
</feature>
<reference evidence="4 5" key="1">
    <citation type="journal article" date="2019" name="Sci. Rep.">
        <title>Comparative genomics of chytrid fungi reveal insights into the obligate biotrophic and pathogenic lifestyle of Synchytrium endobioticum.</title>
        <authorList>
            <person name="van de Vossenberg B.T.L.H."/>
            <person name="Warris S."/>
            <person name="Nguyen H.D.T."/>
            <person name="van Gent-Pelzer M.P.E."/>
            <person name="Joly D.L."/>
            <person name="van de Geest H.C."/>
            <person name="Bonants P.J.M."/>
            <person name="Smith D.S."/>
            <person name="Levesque C.A."/>
            <person name="van der Lee T.A.J."/>
        </authorList>
    </citation>
    <scope>NUCLEOTIDE SEQUENCE [LARGE SCALE GENOMIC DNA]</scope>
    <source>
        <strain evidence="4 5">MB42</strain>
    </source>
</reference>
<dbReference type="VEuPathDB" id="FungiDB:SeMB42_g00824"/>
<dbReference type="Proteomes" id="UP000317494">
    <property type="component" value="Unassembled WGS sequence"/>
</dbReference>
<feature type="compositionally biased region" description="Polar residues" evidence="2">
    <location>
        <begin position="458"/>
        <end position="476"/>
    </location>
</feature>
<sequence>MSKRIVTYAKRGGAKRTTATPSPESSVPRSPSPPPDPNSMLAKAKASACASTFATSAATDKSSKLLPHHDAYVFQDDTLLSSAKETSGALRPQGRKSNNTTKTKRVKHISDDEDYHDDAPVLGEGRPKTRLQSWQNPNPTTTDPHYKKGSSPPKRKIVSAPLELDIFQYDKTSSVLVSPVKASSNKSIAKSSKPAASKPIKRLDGKGPLPIDCADYFGARQNVRTPENTPPISGLPMTALPRVPSMREVVGMEALGGASRSRLPIGSPTVSTTAPSAMTTRSQALAAELSIQTIDSISGTFGLSKSAKIDLKLPPPPKKGGKLNKTVNITDINIAAQCSNINPQGDAINNVSNDRHRKGTSKDSMDWEPAFAIESSTDSKPTVFDSVFNQQDVPETQPLVSLSRTYSKNEDKSLSPQRSSRIACMQSSNKSARSLSPTNTLTRNDTPHSDTSPDRDCSPSNTQKGPSKLNNPNLTNAEPAGMTRSSSSVIAAPVTYGRTRTILANAADELGSTNKFISLHQQYRDEGLEDSDEEEDKTIKSMHEMRVAGETKRFYDEMTYMLDGLQDRQPLGVVRTSCLAIGRKLLLQPAFIGQVRAHDFLFRVYGCLLRRKDNIHKTDSVVLSTILVTIGSLMLQDARNVIEISSEAGCLDFIVAGLKLQPDPFITDLRSKFDKNFFKDVVTLLNESDLGKGKASNCLEIALTCLAAIITNPPPRVTDVLSVLLAQPAAVEVITSSLSSWLGSVREEVIKWRKKGNQTGSKIDVNLLNRVEGTLRLLEFMVTSGIQHPSIVGLSNELADGLVWLSSITRSCSEREAITVAECLIAMLALIVNLTHEDQQAAQRFAETNIRSCIIRCMVVQNPVFADTGDDRHNNILQANNVDLVVTSVGLIINLMEKTDVDMGQTLINLDCGGHGVCFGVCKCEAEQTLLDAICELYKKHDFSDNSSRPESALITAYYALLLGMLFKSMPMIQVYKTLDSLPNGKDGMMAILEELAVFQELVANITEGSKGDGPALSRRRRSSFFSTSSNDGGRIGHSRVGEGSTQQYDSDVAKGVARRTRCVIVIVKLIESTG</sequence>
<feature type="region of interest" description="Disordered" evidence="2">
    <location>
        <begin position="341"/>
        <end position="367"/>
    </location>
</feature>
<dbReference type="EMBL" id="QEAN01000018">
    <property type="protein sequence ID" value="TPX53359.1"/>
    <property type="molecule type" value="Genomic_DNA"/>
</dbReference>
<feature type="compositionally biased region" description="Polar residues" evidence="2">
    <location>
        <begin position="388"/>
        <end position="406"/>
    </location>
</feature>
<feature type="compositionally biased region" description="Basic and acidic residues" evidence="2">
    <location>
        <begin position="445"/>
        <end position="457"/>
    </location>
</feature>
<dbReference type="SUPFAM" id="SSF48371">
    <property type="entry name" value="ARM repeat"/>
    <property type="match status" value="1"/>
</dbReference>
<dbReference type="InterPro" id="IPR039874">
    <property type="entry name" value="WAPL"/>
</dbReference>
<dbReference type="PANTHER" id="PTHR22100">
    <property type="entry name" value="WINGS APART-LIKE PROTEIN HOMOLOG"/>
    <property type="match status" value="1"/>
</dbReference>
<dbReference type="InterPro" id="IPR022771">
    <property type="entry name" value="WAPL_C"/>
</dbReference>
<evidence type="ECO:0000313" key="4">
    <source>
        <dbReference type="EMBL" id="TPX53359.1"/>
    </source>
</evidence>
<organism evidence="4 5">
    <name type="scientific">Synchytrium endobioticum</name>
    <dbReference type="NCBI Taxonomy" id="286115"/>
    <lineage>
        <taxon>Eukaryota</taxon>
        <taxon>Fungi</taxon>
        <taxon>Fungi incertae sedis</taxon>
        <taxon>Chytridiomycota</taxon>
        <taxon>Chytridiomycota incertae sedis</taxon>
        <taxon>Chytridiomycetes</taxon>
        <taxon>Synchytriales</taxon>
        <taxon>Synchytriaceae</taxon>
        <taxon>Synchytrium</taxon>
    </lineage>
</organism>
<comment type="similarity">
    <text evidence="1">Belongs to the WAPL family.</text>
</comment>
<feature type="region of interest" description="Disordered" evidence="2">
    <location>
        <begin position="1010"/>
        <end position="1052"/>
    </location>
</feature>
<proteinExistence type="inferred from homology"/>
<feature type="compositionally biased region" description="Polar residues" evidence="2">
    <location>
        <begin position="341"/>
        <end position="352"/>
    </location>
</feature>
<evidence type="ECO:0000256" key="1">
    <source>
        <dbReference type="ARBA" id="ARBA00006854"/>
    </source>
</evidence>
<evidence type="ECO:0000313" key="5">
    <source>
        <dbReference type="Proteomes" id="UP000317494"/>
    </source>
</evidence>
<evidence type="ECO:0000256" key="2">
    <source>
        <dbReference type="SAM" id="MobiDB-lite"/>
    </source>
</evidence>